<sequence>IHSWDEEGQQLIGKVVEIMPFTHGKFDTEVQQYILDTDEGRVSTVLGAATDKQIAGKVKPGTMVAIVFRGQKQLADSRSVNRFEVSTF</sequence>
<gene>
    <name evidence="1" type="ORF">S01H4_19229</name>
</gene>
<accession>X0ZA43</accession>
<dbReference type="EMBL" id="BART01008560">
    <property type="protein sequence ID" value="GAG55167.1"/>
    <property type="molecule type" value="Genomic_DNA"/>
</dbReference>
<reference evidence="1" key="1">
    <citation type="journal article" date="2014" name="Front. Microbiol.">
        <title>High frequency of phylogenetically diverse reductive dehalogenase-homologous genes in deep subseafloor sedimentary metagenomes.</title>
        <authorList>
            <person name="Kawai M."/>
            <person name="Futagami T."/>
            <person name="Toyoda A."/>
            <person name="Takaki Y."/>
            <person name="Nishi S."/>
            <person name="Hori S."/>
            <person name="Arai W."/>
            <person name="Tsubouchi T."/>
            <person name="Morono Y."/>
            <person name="Uchiyama I."/>
            <person name="Ito T."/>
            <person name="Fujiyama A."/>
            <person name="Inagaki F."/>
            <person name="Takami H."/>
        </authorList>
    </citation>
    <scope>NUCLEOTIDE SEQUENCE</scope>
    <source>
        <strain evidence="1">Expedition CK06-06</strain>
    </source>
</reference>
<proteinExistence type="predicted"/>
<organism evidence="1">
    <name type="scientific">marine sediment metagenome</name>
    <dbReference type="NCBI Taxonomy" id="412755"/>
    <lineage>
        <taxon>unclassified sequences</taxon>
        <taxon>metagenomes</taxon>
        <taxon>ecological metagenomes</taxon>
    </lineage>
</organism>
<comment type="caution">
    <text evidence="1">The sequence shown here is derived from an EMBL/GenBank/DDBJ whole genome shotgun (WGS) entry which is preliminary data.</text>
</comment>
<evidence type="ECO:0000313" key="1">
    <source>
        <dbReference type="EMBL" id="GAG55167.1"/>
    </source>
</evidence>
<name>X0ZA43_9ZZZZ</name>
<evidence type="ECO:0008006" key="2">
    <source>
        <dbReference type="Google" id="ProtNLM"/>
    </source>
</evidence>
<dbReference type="AlphaFoldDB" id="X0ZA43"/>
<feature type="non-terminal residue" evidence="1">
    <location>
        <position position="1"/>
    </location>
</feature>
<protein>
    <recommendedName>
        <fullName evidence="2">DUF5666 domain-containing protein</fullName>
    </recommendedName>
</protein>